<dbReference type="AlphaFoldDB" id="L9XAG2"/>
<protein>
    <submittedName>
        <fullName evidence="2">Uncharacterized protein</fullName>
    </submittedName>
</protein>
<reference evidence="2 3" key="1">
    <citation type="journal article" date="2014" name="PLoS Genet.">
        <title>Phylogenetically driven sequencing of extremely halophilic archaea reveals strategies for static and dynamic osmo-response.</title>
        <authorList>
            <person name="Becker E.A."/>
            <person name="Seitzer P.M."/>
            <person name="Tritt A."/>
            <person name="Larsen D."/>
            <person name="Krusor M."/>
            <person name="Yao A.I."/>
            <person name="Wu D."/>
            <person name="Madern D."/>
            <person name="Eisen J.A."/>
            <person name="Darling A.E."/>
            <person name="Facciotti M.T."/>
        </authorList>
    </citation>
    <scope>NUCLEOTIDE SEQUENCE [LARGE SCALE GENOMIC DNA]</scope>
    <source>
        <strain evidence="2 3">JCM 12255</strain>
    </source>
</reference>
<dbReference type="Proteomes" id="UP000011602">
    <property type="component" value="Unassembled WGS sequence"/>
</dbReference>
<accession>L9XAG2</accession>
<proteinExistence type="predicted"/>
<keyword evidence="1" id="KW-1133">Transmembrane helix</keyword>
<keyword evidence="3" id="KW-1185">Reference proteome</keyword>
<dbReference type="eggNOG" id="arCOG10814">
    <property type="taxonomic scope" value="Archaea"/>
</dbReference>
<dbReference type="OrthoDB" id="205887at2157"/>
<dbReference type="InterPro" id="IPR058328">
    <property type="entry name" value="DUF8015"/>
</dbReference>
<organism evidence="2 3">
    <name type="scientific">Natronolimnohabitans innermongolicus JCM 12255</name>
    <dbReference type="NCBI Taxonomy" id="1227499"/>
    <lineage>
        <taxon>Archaea</taxon>
        <taxon>Methanobacteriati</taxon>
        <taxon>Methanobacteriota</taxon>
        <taxon>Stenosarchaea group</taxon>
        <taxon>Halobacteria</taxon>
        <taxon>Halobacteriales</taxon>
        <taxon>Natrialbaceae</taxon>
        <taxon>Natronolimnohabitans</taxon>
    </lineage>
</organism>
<dbReference type="Pfam" id="PF26047">
    <property type="entry name" value="DUF8015"/>
    <property type="match status" value="1"/>
</dbReference>
<feature type="transmembrane region" description="Helical" evidence="1">
    <location>
        <begin position="7"/>
        <end position="26"/>
    </location>
</feature>
<feature type="transmembrane region" description="Helical" evidence="1">
    <location>
        <begin position="62"/>
        <end position="82"/>
    </location>
</feature>
<evidence type="ECO:0000313" key="2">
    <source>
        <dbReference type="EMBL" id="ELY58705.1"/>
    </source>
</evidence>
<gene>
    <name evidence="2" type="ORF">C493_06862</name>
</gene>
<dbReference type="RefSeq" id="WP_007258674.1">
    <property type="nucleotide sequence ID" value="NZ_AOHZ01000034.1"/>
</dbReference>
<dbReference type="EMBL" id="AOHZ01000034">
    <property type="protein sequence ID" value="ELY58705.1"/>
    <property type="molecule type" value="Genomic_DNA"/>
</dbReference>
<evidence type="ECO:0000256" key="1">
    <source>
        <dbReference type="SAM" id="Phobius"/>
    </source>
</evidence>
<feature type="transmembrane region" description="Helical" evidence="1">
    <location>
        <begin position="32"/>
        <end position="50"/>
    </location>
</feature>
<name>L9XAG2_9EURY</name>
<dbReference type="STRING" id="1227499.C493_06862"/>
<keyword evidence="1" id="KW-0812">Transmembrane</keyword>
<sequence length="83" mass="8735">MISYYDKILVGIAGCVLGGILLGVLTPIPFESGLFLGAITASVFVYDAMFRNPPLQTTDPRVAAAVIVWHAALFVLAIGAVVE</sequence>
<keyword evidence="1" id="KW-0472">Membrane</keyword>
<evidence type="ECO:0000313" key="3">
    <source>
        <dbReference type="Proteomes" id="UP000011602"/>
    </source>
</evidence>
<comment type="caution">
    <text evidence="2">The sequence shown here is derived from an EMBL/GenBank/DDBJ whole genome shotgun (WGS) entry which is preliminary data.</text>
</comment>